<evidence type="ECO:0000256" key="6">
    <source>
        <dbReference type="ARBA" id="ARBA00023077"/>
    </source>
</evidence>
<keyword evidence="8 15" id="KW-0675">Receptor</keyword>
<keyword evidence="3 10" id="KW-0813">Transport</keyword>
<dbReference type="CDD" id="cd01347">
    <property type="entry name" value="ligand_gated_channel"/>
    <property type="match status" value="1"/>
</dbReference>
<dbReference type="NCBIfam" id="TIGR01783">
    <property type="entry name" value="TonB-siderophor"/>
    <property type="match status" value="1"/>
</dbReference>
<name>A0A3L7J8U4_9HYPH</name>
<feature type="domain" description="TonB-dependent receptor plug" evidence="14">
    <location>
        <begin position="75"/>
        <end position="174"/>
    </location>
</feature>
<dbReference type="InterPro" id="IPR012910">
    <property type="entry name" value="Plug_dom"/>
</dbReference>
<protein>
    <submittedName>
        <fullName evidence="15">TonB-dependent siderophore receptor</fullName>
    </submittedName>
</protein>
<keyword evidence="6 11" id="KW-0798">TonB box</keyword>
<dbReference type="Gene3D" id="2.40.170.20">
    <property type="entry name" value="TonB-dependent receptor, beta-barrel domain"/>
    <property type="match status" value="1"/>
</dbReference>
<comment type="subcellular location">
    <subcellularLocation>
        <location evidence="1 10">Cell outer membrane</location>
        <topology evidence="1 10">Multi-pass membrane protein</topology>
    </subcellularLocation>
</comment>
<comment type="similarity">
    <text evidence="2 10 11">Belongs to the TonB-dependent receptor family.</text>
</comment>
<dbReference type="InterPro" id="IPR010105">
    <property type="entry name" value="TonB_sidphr_rcpt"/>
</dbReference>
<keyword evidence="7 10" id="KW-0472">Membrane</keyword>
<gene>
    <name evidence="15" type="ORF">D8780_00125</name>
</gene>
<evidence type="ECO:0000259" key="13">
    <source>
        <dbReference type="Pfam" id="PF00593"/>
    </source>
</evidence>
<feature type="signal peptide" evidence="12">
    <location>
        <begin position="1"/>
        <end position="33"/>
    </location>
</feature>
<dbReference type="GO" id="GO:0015344">
    <property type="term" value="F:siderophore uptake transmembrane transporter activity"/>
    <property type="evidence" value="ECO:0007669"/>
    <property type="project" value="TreeGrafter"/>
</dbReference>
<dbReference type="GO" id="GO:0009279">
    <property type="term" value="C:cell outer membrane"/>
    <property type="evidence" value="ECO:0007669"/>
    <property type="project" value="UniProtKB-SubCell"/>
</dbReference>
<dbReference type="Pfam" id="PF00593">
    <property type="entry name" value="TonB_dep_Rec_b-barrel"/>
    <property type="match status" value="1"/>
</dbReference>
<keyword evidence="4 10" id="KW-1134">Transmembrane beta strand</keyword>
<dbReference type="GO" id="GO:0038023">
    <property type="term" value="F:signaling receptor activity"/>
    <property type="evidence" value="ECO:0007669"/>
    <property type="project" value="InterPro"/>
</dbReference>
<organism evidence="15 16">
    <name type="scientific">Notoacmeibacter ruber</name>
    <dbReference type="NCBI Taxonomy" id="2670375"/>
    <lineage>
        <taxon>Bacteria</taxon>
        <taxon>Pseudomonadati</taxon>
        <taxon>Pseudomonadota</taxon>
        <taxon>Alphaproteobacteria</taxon>
        <taxon>Hyphomicrobiales</taxon>
        <taxon>Notoacmeibacteraceae</taxon>
        <taxon>Notoacmeibacter</taxon>
    </lineage>
</organism>
<dbReference type="Proteomes" id="UP000281094">
    <property type="component" value="Unassembled WGS sequence"/>
</dbReference>
<feature type="chain" id="PRO_5017940906" evidence="12">
    <location>
        <begin position="34"/>
        <end position="720"/>
    </location>
</feature>
<dbReference type="PANTHER" id="PTHR32552:SF74">
    <property type="entry name" value="HYDROXAMATE SIDEROPHORE RECEPTOR FHUE"/>
    <property type="match status" value="1"/>
</dbReference>
<feature type="domain" description="TonB-dependent receptor-like beta-barrel" evidence="13">
    <location>
        <begin position="251"/>
        <end position="688"/>
    </location>
</feature>
<keyword evidence="5 10" id="KW-0812">Transmembrane</keyword>
<keyword evidence="12" id="KW-0732">Signal</keyword>
<dbReference type="PANTHER" id="PTHR32552">
    <property type="entry name" value="FERRICHROME IRON RECEPTOR-RELATED"/>
    <property type="match status" value="1"/>
</dbReference>
<evidence type="ECO:0000259" key="14">
    <source>
        <dbReference type="Pfam" id="PF07715"/>
    </source>
</evidence>
<dbReference type="Gene3D" id="2.170.130.10">
    <property type="entry name" value="TonB-dependent receptor, plug domain"/>
    <property type="match status" value="1"/>
</dbReference>
<evidence type="ECO:0000256" key="11">
    <source>
        <dbReference type="RuleBase" id="RU003357"/>
    </source>
</evidence>
<proteinExistence type="inferred from homology"/>
<dbReference type="AlphaFoldDB" id="A0A3L7J8U4"/>
<comment type="caution">
    <text evidence="15">The sequence shown here is derived from an EMBL/GenBank/DDBJ whole genome shotgun (WGS) entry which is preliminary data.</text>
</comment>
<evidence type="ECO:0000256" key="5">
    <source>
        <dbReference type="ARBA" id="ARBA00022692"/>
    </source>
</evidence>
<keyword evidence="9 10" id="KW-0998">Cell outer membrane</keyword>
<evidence type="ECO:0000256" key="10">
    <source>
        <dbReference type="PROSITE-ProRule" id="PRU01360"/>
    </source>
</evidence>
<evidence type="ECO:0000313" key="16">
    <source>
        <dbReference type="Proteomes" id="UP000281094"/>
    </source>
</evidence>
<dbReference type="InterPro" id="IPR039426">
    <property type="entry name" value="TonB-dep_rcpt-like"/>
</dbReference>
<dbReference type="InterPro" id="IPR000531">
    <property type="entry name" value="Beta-barrel_TonB"/>
</dbReference>
<keyword evidence="16" id="KW-1185">Reference proteome</keyword>
<evidence type="ECO:0000256" key="12">
    <source>
        <dbReference type="SAM" id="SignalP"/>
    </source>
</evidence>
<dbReference type="InterPro" id="IPR037066">
    <property type="entry name" value="Plug_dom_sf"/>
</dbReference>
<reference evidence="15 16" key="1">
    <citation type="submission" date="2018-10" db="EMBL/GenBank/DDBJ databases">
        <title>Notoacmeibacter sp. M2BS9Y-3-1, whole genome shotgun sequence.</title>
        <authorList>
            <person name="Tuo L."/>
        </authorList>
    </citation>
    <scope>NUCLEOTIDE SEQUENCE [LARGE SCALE GENOMIC DNA]</scope>
    <source>
        <strain evidence="15 16">M2BS9Y-3-1</strain>
    </source>
</reference>
<dbReference type="EMBL" id="RCWN01000001">
    <property type="protein sequence ID" value="RLQ86844.1"/>
    <property type="molecule type" value="Genomic_DNA"/>
</dbReference>
<evidence type="ECO:0000256" key="9">
    <source>
        <dbReference type="ARBA" id="ARBA00023237"/>
    </source>
</evidence>
<dbReference type="GO" id="GO:0015891">
    <property type="term" value="P:siderophore transport"/>
    <property type="evidence" value="ECO:0007669"/>
    <property type="project" value="InterPro"/>
</dbReference>
<evidence type="ECO:0000256" key="2">
    <source>
        <dbReference type="ARBA" id="ARBA00009810"/>
    </source>
</evidence>
<dbReference type="PROSITE" id="PS52016">
    <property type="entry name" value="TONB_DEPENDENT_REC_3"/>
    <property type="match status" value="1"/>
</dbReference>
<dbReference type="InterPro" id="IPR036942">
    <property type="entry name" value="Beta-barrel_TonB_sf"/>
</dbReference>
<evidence type="ECO:0000313" key="15">
    <source>
        <dbReference type="EMBL" id="RLQ86844.1"/>
    </source>
</evidence>
<sequence length="720" mass="78316">MGQRKSVIGSGRHTAILLATTAIGGVLATVALAQDDATPTVLTEIVVEGASYETEGSESYTTDLVSVGEKDVRSVREIPQSTTVLTRERLEDAGYTSLDTAMRETPGIVVLNNDDGRSSIFSRGFEFDNLYYNGLPAPVSSIYGTQPDMSIIDHVEILRGPAGLFGGTGEPAGAINMRLKQAQDQFGASLSGEYGAWEHARGEMDVTGPLNRSGTIRGRFVGTLQNADGWVDEVENDVGVAYGTLQADLTPDTTATLSISHLERDITPFNGLPTYEDGSLIDLDRSTFTGASWNGFDNSVTDYIAELEHRFDDGGHAKISGRYQATDVDFLYSYAAGYAAPNGDIISRGADTNDSAWLARDYEADALSLDAHVSKPFYVGGLEQNVLLGVDYQNQEMTTLQGRGSIAVSQNIYDWTTDISRPDVDYTSQVETDPEQFGVYGQLRVKPFDQLTLIGGGRFTWYEATSRDLLTGTETDSVSENGYFVPYAGVVFDLTDWVSAYASYTSIFQPQADTDASGAVLDPREGEQYEVGFKAELFDSGMNASIAYFNLSDTNRAVADIDNPGFNIAQGEVEVQGLEIEATGSPLMGLEVAAGYTFTDTEFAQVSGERFQIYTPEHMFHLWATYDFDERHGWLDGFSIGGGVKAFSSVTVEQSGYSIDAPGYTVVDLTAGYEFNEHVEATLIVNNLFDEKYYSRVGSNSVFNFYGEPLNAKFKLTASF</sequence>
<evidence type="ECO:0000256" key="4">
    <source>
        <dbReference type="ARBA" id="ARBA00022452"/>
    </source>
</evidence>
<evidence type="ECO:0000256" key="3">
    <source>
        <dbReference type="ARBA" id="ARBA00022448"/>
    </source>
</evidence>
<evidence type="ECO:0000256" key="8">
    <source>
        <dbReference type="ARBA" id="ARBA00023170"/>
    </source>
</evidence>
<accession>A0A3L7J8U4</accession>
<evidence type="ECO:0000256" key="1">
    <source>
        <dbReference type="ARBA" id="ARBA00004571"/>
    </source>
</evidence>
<evidence type="ECO:0000256" key="7">
    <source>
        <dbReference type="ARBA" id="ARBA00023136"/>
    </source>
</evidence>
<dbReference type="SUPFAM" id="SSF56935">
    <property type="entry name" value="Porins"/>
    <property type="match status" value="1"/>
</dbReference>
<dbReference type="Pfam" id="PF07715">
    <property type="entry name" value="Plug"/>
    <property type="match status" value="1"/>
</dbReference>